<comment type="caution">
    <text evidence="9">The sequence shown here is derived from an EMBL/GenBank/DDBJ whole genome shotgun (WGS) entry which is preliminary data.</text>
</comment>
<dbReference type="PANTHER" id="PTHR43811:SF19">
    <property type="entry name" value="39 KDA FK506-BINDING NUCLEAR PROTEIN"/>
    <property type="match status" value="1"/>
</dbReference>
<proteinExistence type="inferred from homology"/>
<dbReference type="EMBL" id="JADQDP010000004">
    <property type="protein sequence ID" value="MBF9143864.1"/>
    <property type="molecule type" value="Genomic_DNA"/>
</dbReference>
<comment type="catalytic activity">
    <reaction evidence="1 6">
        <text>[protein]-peptidylproline (omega=180) = [protein]-peptidylproline (omega=0)</text>
        <dbReference type="Rhea" id="RHEA:16237"/>
        <dbReference type="Rhea" id="RHEA-COMP:10747"/>
        <dbReference type="Rhea" id="RHEA-COMP:10748"/>
        <dbReference type="ChEBI" id="CHEBI:83833"/>
        <dbReference type="ChEBI" id="CHEBI:83834"/>
        <dbReference type="EC" id="5.2.1.8"/>
    </reaction>
</comment>
<evidence type="ECO:0000256" key="2">
    <source>
        <dbReference type="ARBA" id="ARBA00006577"/>
    </source>
</evidence>
<feature type="signal peptide" evidence="7">
    <location>
        <begin position="1"/>
        <end position="25"/>
    </location>
</feature>
<dbReference type="AlphaFoldDB" id="A0A931FPQ9"/>
<dbReference type="InterPro" id="IPR001179">
    <property type="entry name" value="PPIase_FKBP_dom"/>
</dbReference>
<evidence type="ECO:0000313" key="10">
    <source>
        <dbReference type="Proteomes" id="UP000645610"/>
    </source>
</evidence>
<keyword evidence="5 6" id="KW-0413">Isomerase</keyword>
<evidence type="ECO:0000256" key="6">
    <source>
        <dbReference type="PROSITE-ProRule" id="PRU00277"/>
    </source>
</evidence>
<dbReference type="PANTHER" id="PTHR43811">
    <property type="entry name" value="FKBP-TYPE PEPTIDYL-PROLYL CIS-TRANS ISOMERASE FKPA"/>
    <property type="match status" value="1"/>
</dbReference>
<feature type="domain" description="PPIase FKBP-type" evidence="8">
    <location>
        <begin position="260"/>
        <end position="348"/>
    </location>
</feature>
<sequence>MRFTSRSARQLALAAGLLGFASLTACNKDNGEFAKTKSGIEYKIYKKVGNSYERRTDVNAEGDPTYKDRVNKVMLGNVQVRTGKDSVWQNSLRDVGMAVPLPLKELKQKGAPDEAIALLQPGDSGVFRFQADSLFKPKMGQPAPPFIKKGGNVVLMYVATTPKLLTEAEAQAMQPELQKRSMMTQMKKRMADPEFQKQMQAQKAAQAKALAEPAVQAQLKKDDAVLQDYIKKNNLTMQKTPSGIYYQVLKPGTGAKPNTGQMVSVNYKGTLLSGKEFDSSDKMGKPIDFPLGLGQVIPGWDEGISLLNKGSRAILLIPSSLAYGPRGAGADIPVDSPLRFEVELVDVQ</sequence>
<evidence type="ECO:0000259" key="8">
    <source>
        <dbReference type="PROSITE" id="PS50059"/>
    </source>
</evidence>
<dbReference type="InterPro" id="IPR046357">
    <property type="entry name" value="PPIase_dom_sf"/>
</dbReference>
<gene>
    <name evidence="9" type="ORF">I2I01_19615</name>
</gene>
<accession>A0A931FPQ9</accession>
<keyword evidence="10" id="KW-1185">Reference proteome</keyword>
<name>A0A931FPQ9_9BACT</name>
<dbReference type="EC" id="5.2.1.8" evidence="3 6"/>
<evidence type="ECO:0000313" key="9">
    <source>
        <dbReference type="EMBL" id="MBF9143864.1"/>
    </source>
</evidence>
<evidence type="ECO:0000256" key="1">
    <source>
        <dbReference type="ARBA" id="ARBA00000971"/>
    </source>
</evidence>
<evidence type="ECO:0000256" key="4">
    <source>
        <dbReference type="ARBA" id="ARBA00023110"/>
    </source>
</evidence>
<dbReference type="PROSITE" id="PS51257">
    <property type="entry name" value="PROKAR_LIPOPROTEIN"/>
    <property type="match status" value="1"/>
</dbReference>
<dbReference type="Proteomes" id="UP000645610">
    <property type="component" value="Unassembled WGS sequence"/>
</dbReference>
<keyword evidence="4 6" id="KW-0697">Rotamase</keyword>
<dbReference type="FunFam" id="3.10.50.40:FF:000006">
    <property type="entry name" value="Peptidyl-prolyl cis-trans isomerase"/>
    <property type="match status" value="1"/>
</dbReference>
<dbReference type="RefSeq" id="WP_196288193.1">
    <property type="nucleotide sequence ID" value="NZ_JADQDP010000004.1"/>
</dbReference>
<evidence type="ECO:0000256" key="5">
    <source>
        <dbReference type="ARBA" id="ARBA00023235"/>
    </source>
</evidence>
<feature type="chain" id="PRO_5037895764" description="peptidylprolyl isomerase" evidence="7">
    <location>
        <begin position="26"/>
        <end position="348"/>
    </location>
</feature>
<protein>
    <recommendedName>
        <fullName evidence="3 6">peptidylprolyl isomerase</fullName>
        <ecNumber evidence="3 6">5.2.1.8</ecNumber>
    </recommendedName>
</protein>
<dbReference type="Pfam" id="PF00254">
    <property type="entry name" value="FKBP_C"/>
    <property type="match status" value="1"/>
</dbReference>
<reference evidence="9 10" key="1">
    <citation type="submission" date="2020-11" db="EMBL/GenBank/DDBJ databases">
        <authorList>
            <person name="Kim M.K."/>
        </authorList>
    </citation>
    <scope>NUCLEOTIDE SEQUENCE [LARGE SCALE GENOMIC DNA]</scope>
    <source>
        <strain evidence="9 10">BT439</strain>
    </source>
</reference>
<dbReference type="PROSITE" id="PS50059">
    <property type="entry name" value="FKBP_PPIASE"/>
    <property type="match status" value="1"/>
</dbReference>
<dbReference type="SUPFAM" id="SSF54534">
    <property type="entry name" value="FKBP-like"/>
    <property type="match status" value="1"/>
</dbReference>
<evidence type="ECO:0000256" key="3">
    <source>
        <dbReference type="ARBA" id="ARBA00013194"/>
    </source>
</evidence>
<organism evidence="9 10">
    <name type="scientific">Hymenobacter properus</name>
    <dbReference type="NCBI Taxonomy" id="2791026"/>
    <lineage>
        <taxon>Bacteria</taxon>
        <taxon>Pseudomonadati</taxon>
        <taxon>Bacteroidota</taxon>
        <taxon>Cytophagia</taxon>
        <taxon>Cytophagales</taxon>
        <taxon>Hymenobacteraceae</taxon>
        <taxon>Hymenobacter</taxon>
    </lineage>
</organism>
<comment type="similarity">
    <text evidence="2">Belongs to the FKBP-type PPIase family.</text>
</comment>
<evidence type="ECO:0000256" key="7">
    <source>
        <dbReference type="SAM" id="SignalP"/>
    </source>
</evidence>
<dbReference type="Gene3D" id="3.10.50.40">
    <property type="match status" value="1"/>
</dbReference>
<dbReference type="GO" id="GO:0003755">
    <property type="term" value="F:peptidyl-prolyl cis-trans isomerase activity"/>
    <property type="evidence" value="ECO:0007669"/>
    <property type="project" value="UniProtKB-KW"/>
</dbReference>
<keyword evidence="7" id="KW-0732">Signal</keyword>